<dbReference type="Pfam" id="PF08282">
    <property type="entry name" value="Hydrolase_3"/>
    <property type="match status" value="1"/>
</dbReference>
<sequence length="147" mass="16313">MLSVTWETPNGTLLNSASKILPSTKKAVKKALDNGVKVVICSGRPLAGLRPYMDELGIKGKDQYAVTLNGAIVRNADDEILPKDLVSNRDYRRLTAFAKENHVPFNVVDSDSKIITADHDVDFMELVQSWENKAGMLIRQPDEMPDD</sequence>
<dbReference type="GO" id="GO:0016791">
    <property type="term" value="F:phosphatase activity"/>
    <property type="evidence" value="ECO:0007669"/>
    <property type="project" value="TreeGrafter"/>
</dbReference>
<evidence type="ECO:0000313" key="1">
    <source>
        <dbReference type="EMBL" id="EFG56178.1"/>
    </source>
</evidence>
<gene>
    <name evidence="1" type="ORF">HMPREF0493_0226</name>
</gene>
<keyword evidence="2" id="KW-1185">Reference proteome</keyword>
<keyword evidence="1" id="KW-0378">Hydrolase</keyword>
<dbReference type="GO" id="GO:0000287">
    <property type="term" value="F:magnesium ion binding"/>
    <property type="evidence" value="ECO:0007669"/>
    <property type="project" value="TreeGrafter"/>
</dbReference>
<dbReference type="InterPro" id="IPR023214">
    <property type="entry name" value="HAD_sf"/>
</dbReference>
<dbReference type="PANTHER" id="PTHR10000">
    <property type="entry name" value="PHOSPHOSERINE PHOSPHATASE"/>
    <property type="match status" value="1"/>
</dbReference>
<dbReference type="SUPFAM" id="SSF56784">
    <property type="entry name" value="HAD-like"/>
    <property type="match status" value="1"/>
</dbReference>
<dbReference type="InterPro" id="IPR036412">
    <property type="entry name" value="HAD-like_sf"/>
</dbReference>
<dbReference type="EMBL" id="ADNY01000010">
    <property type="protein sequence ID" value="EFG56178.1"/>
    <property type="molecule type" value="Genomic_DNA"/>
</dbReference>
<dbReference type="OrthoDB" id="9790031at2"/>
<protein>
    <submittedName>
        <fullName evidence="1">Haloacid dehalogenase-like hydrolase</fullName>
    </submittedName>
</protein>
<comment type="caution">
    <text evidence="1">The sequence shown here is derived from an EMBL/GenBank/DDBJ whole genome shotgun (WGS) entry which is preliminary data.</text>
</comment>
<organism evidence="1 2">
    <name type="scientific">Lactobacillus amylolyticus DSM 11664</name>
    <dbReference type="NCBI Taxonomy" id="585524"/>
    <lineage>
        <taxon>Bacteria</taxon>
        <taxon>Bacillati</taxon>
        <taxon>Bacillota</taxon>
        <taxon>Bacilli</taxon>
        <taxon>Lactobacillales</taxon>
        <taxon>Lactobacillaceae</taxon>
        <taxon>Lactobacillus</taxon>
    </lineage>
</organism>
<evidence type="ECO:0000313" key="2">
    <source>
        <dbReference type="Proteomes" id="UP000004069"/>
    </source>
</evidence>
<name>D4YRU8_9LACO</name>
<dbReference type="PANTHER" id="PTHR10000:SF8">
    <property type="entry name" value="HAD SUPERFAMILY HYDROLASE-LIKE, TYPE 3"/>
    <property type="match status" value="1"/>
</dbReference>
<dbReference type="Gene3D" id="3.30.1240.10">
    <property type="match status" value="1"/>
</dbReference>
<reference evidence="1 2" key="1">
    <citation type="submission" date="2010-04" db="EMBL/GenBank/DDBJ databases">
        <authorList>
            <person name="Muzny D."/>
            <person name="Qin X."/>
            <person name="Deng J."/>
            <person name="Jiang H."/>
            <person name="Liu Y."/>
            <person name="Qu J."/>
            <person name="Song X.-Z."/>
            <person name="Zhang L."/>
            <person name="Thornton R."/>
            <person name="Coyle M."/>
            <person name="Francisco L."/>
            <person name="Jackson L."/>
            <person name="Javaid M."/>
            <person name="Korchina V."/>
            <person name="Kovar C."/>
            <person name="Mata R."/>
            <person name="Mathew T."/>
            <person name="Ngo R."/>
            <person name="Nguyen L."/>
            <person name="Nguyen N."/>
            <person name="Okwuonu G."/>
            <person name="Ongeri F."/>
            <person name="Pham C."/>
            <person name="Simmons D."/>
            <person name="Wilczek-Boney K."/>
            <person name="Hale W."/>
            <person name="Jakkamsetti A."/>
            <person name="Pham P."/>
            <person name="Ruth R."/>
            <person name="San Lucas F."/>
            <person name="Warren J."/>
            <person name="Zhang J."/>
            <person name="Zhao Z."/>
            <person name="Zhou C."/>
            <person name="Zhu D."/>
            <person name="Lee S."/>
            <person name="Bess C."/>
            <person name="Blankenburg K."/>
            <person name="Forbes L."/>
            <person name="Fu Q."/>
            <person name="Gubbala S."/>
            <person name="Hirani K."/>
            <person name="Jayaseelan J.C."/>
            <person name="Lara F."/>
            <person name="Munidasa M."/>
            <person name="Palculict T."/>
            <person name="Patil S."/>
            <person name="Pu L.-L."/>
            <person name="Saada N."/>
            <person name="Tang L."/>
            <person name="Weissenberger G."/>
            <person name="Zhu Y."/>
            <person name="Hemphill L."/>
            <person name="Shang Y."/>
            <person name="Youmans B."/>
            <person name="Ayvaz T."/>
            <person name="Ross M."/>
            <person name="Santibanez J."/>
            <person name="Aqrawi P."/>
            <person name="Gross S."/>
            <person name="Joshi V."/>
            <person name="Fowler G."/>
            <person name="Nazareth L."/>
            <person name="Reid J."/>
            <person name="Worley K."/>
            <person name="Petrosino J."/>
            <person name="Highlander S."/>
            <person name="Gibbs R."/>
        </authorList>
    </citation>
    <scope>NUCLEOTIDE SEQUENCE [LARGE SCALE GENOMIC DNA]</scope>
    <source>
        <strain evidence="1 2">DSM 11664</strain>
    </source>
</reference>
<dbReference type="PATRIC" id="fig|585524.9.peg.389"/>
<dbReference type="eggNOG" id="COG0561">
    <property type="taxonomic scope" value="Bacteria"/>
</dbReference>
<dbReference type="Proteomes" id="UP000004069">
    <property type="component" value="Unassembled WGS sequence"/>
</dbReference>
<accession>D4YRU8</accession>
<dbReference type="AlphaFoldDB" id="D4YRU8"/>
<dbReference type="GO" id="GO:0005829">
    <property type="term" value="C:cytosol"/>
    <property type="evidence" value="ECO:0007669"/>
    <property type="project" value="TreeGrafter"/>
</dbReference>
<proteinExistence type="predicted"/>
<dbReference type="Gene3D" id="3.40.50.1000">
    <property type="entry name" value="HAD superfamily/HAD-like"/>
    <property type="match status" value="1"/>
</dbReference>